<dbReference type="EMBL" id="JAWZYT010002847">
    <property type="protein sequence ID" value="KAK4301676.1"/>
    <property type="molecule type" value="Genomic_DNA"/>
</dbReference>
<keyword evidence="3" id="KW-1185">Reference proteome</keyword>
<feature type="compositionally biased region" description="Basic residues" evidence="1">
    <location>
        <begin position="47"/>
        <end position="59"/>
    </location>
</feature>
<feature type="compositionally biased region" description="Low complexity" evidence="1">
    <location>
        <begin position="60"/>
        <end position="76"/>
    </location>
</feature>
<organism evidence="2 3">
    <name type="scientific">Petrolisthes manimaculis</name>
    <dbReference type="NCBI Taxonomy" id="1843537"/>
    <lineage>
        <taxon>Eukaryota</taxon>
        <taxon>Metazoa</taxon>
        <taxon>Ecdysozoa</taxon>
        <taxon>Arthropoda</taxon>
        <taxon>Crustacea</taxon>
        <taxon>Multicrustacea</taxon>
        <taxon>Malacostraca</taxon>
        <taxon>Eumalacostraca</taxon>
        <taxon>Eucarida</taxon>
        <taxon>Decapoda</taxon>
        <taxon>Pleocyemata</taxon>
        <taxon>Anomura</taxon>
        <taxon>Galatheoidea</taxon>
        <taxon>Porcellanidae</taxon>
        <taxon>Petrolisthes</taxon>
    </lineage>
</organism>
<feature type="region of interest" description="Disordered" evidence="1">
    <location>
        <begin position="42"/>
        <end position="88"/>
    </location>
</feature>
<reference evidence="2" key="1">
    <citation type="submission" date="2023-11" db="EMBL/GenBank/DDBJ databases">
        <title>Genome assemblies of two species of porcelain crab, Petrolisthes cinctipes and Petrolisthes manimaculis (Anomura: Porcellanidae).</title>
        <authorList>
            <person name="Angst P."/>
        </authorList>
    </citation>
    <scope>NUCLEOTIDE SEQUENCE</scope>
    <source>
        <strain evidence="2">PB745_02</strain>
        <tissue evidence="2">Gill</tissue>
    </source>
</reference>
<sequence length="88" mass="10105">MNSSSTKQKNIYTRAGETIESVIQDPDKKEFDQLYNIHSLTTPLHHSTSHPHPHPHTTQHHPISTTTPHPISSTQHYTHLTITRHVME</sequence>
<accession>A0AAE1P6K6</accession>
<dbReference type="Proteomes" id="UP001292094">
    <property type="component" value="Unassembled WGS sequence"/>
</dbReference>
<name>A0AAE1P6K6_9EUCA</name>
<protein>
    <submittedName>
        <fullName evidence="2">Uncharacterized protein</fullName>
    </submittedName>
</protein>
<gene>
    <name evidence="2" type="ORF">Pmani_026190</name>
</gene>
<proteinExistence type="predicted"/>
<comment type="caution">
    <text evidence="2">The sequence shown here is derived from an EMBL/GenBank/DDBJ whole genome shotgun (WGS) entry which is preliminary data.</text>
</comment>
<dbReference type="AlphaFoldDB" id="A0AAE1P6K6"/>
<evidence type="ECO:0000313" key="3">
    <source>
        <dbReference type="Proteomes" id="UP001292094"/>
    </source>
</evidence>
<evidence type="ECO:0000256" key="1">
    <source>
        <dbReference type="SAM" id="MobiDB-lite"/>
    </source>
</evidence>
<evidence type="ECO:0000313" key="2">
    <source>
        <dbReference type="EMBL" id="KAK4301676.1"/>
    </source>
</evidence>